<proteinExistence type="predicted"/>
<sequence length="275" mass="31635">TLLFVIFFCSSSFVEPSVINKTEGEPDWKIGFQAYTFRMFSFEEALQKGKSINLKYVEAYSGQVIKKGSEEKTHFSITGENREKMKQLLRENDIKLVNYGVISGKNEEEWRAIFEFAKDMGIETITSEPLPEHLDLVESLCEEYGINVAIHNHPKPSRYWDPDIVLKALEGRSKRMGVCADTGHWIRSGLNPVECLRKLEGKIISLHFKDLNIKAREAHDVPWGTGVADVPAILSELKRQNFSGYFMIEYEHNWLNSLPEIEECIKNFKRIVAEL</sequence>
<evidence type="ECO:0000313" key="2">
    <source>
        <dbReference type="EMBL" id="GAG81289.1"/>
    </source>
</evidence>
<dbReference type="InterPro" id="IPR036237">
    <property type="entry name" value="Xyl_isomerase-like_sf"/>
</dbReference>
<dbReference type="Gene3D" id="3.20.20.150">
    <property type="entry name" value="Divalent-metal-dependent TIM barrel enzymes"/>
    <property type="match status" value="1"/>
</dbReference>
<dbReference type="PANTHER" id="PTHR12110">
    <property type="entry name" value="HYDROXYPYRUVATE ISOMERASE"/>
    <property type="match status" value="1"/>
</dbReference>
<reference evidence="2" key="1">
    <citation type="journal article" date="2014" name="Front. Microbiol.">
        <title>High frequency of phylogenetically diverse reductive dehalogenase-homologous genes in deep subseafloor sedimentary metagenomes.</title>
        <authorList>
            <person name="Kawai M."/>
            <person name="Futagami T."/>
            <person name="Toyoda A."/>
            <person name="Takaki Y."/>
            <person name="Nishi S."/>
            <person name="Hori S."/>
            <person name="Arai W."/>
            <person name="Tsubouchi T."/>
            <person name="Morono Y."/>
            <person name="Uchiyama I."/>
            <person name="Ito T."/>
            <person name="Fujiyama A."/>
            <person name="Inagaki F."/>
            <person name="Takami H."/>
        </authorList>
    </citation>
    <scope>NUCLEOTIDE SEQUENCE</scope>
    <source>
        <strain evidence="2">Expedition CK06-06</strain>
    </source>
</reference>
<feature type="non-terminal residue" evidence="2">
    <location>
        <position position="1"/>
    </location>
</feature>
<comment type="caution">
    <text evidence="2">The sequence shown here is derived from an EMBL/GenBank/DDBJ whole genome shotgun (WGS) entry which is preliminary data.</text>
</comment>
<dbReference type="SUPFAM" id="SSF51658">
    <property type="entry name" value="Xylose isomerase-like"/>
    <property type="match status" value="1"/>
</dbReference>
<dbReference type="EMBL" id="BART01009810">
    <property type="protein sequence ID" value="GAG81289.1"/>
    <property type="molecule type" value="Genomic_DNA"/>
</dbReference>
<dbReference type="PANTHER" id="PTHR12110:SF41">
    <property type="entry name" value="INOSOSE DEHYDRATASE"/>
    <property type="match status" value="1"/>
</dbReference>
<dbReference type="InterPro" id="IPR050312">
    <property type="entry name" value="IolE/XylAMocC-like"/>
</dbReference>
<organism evidence="2">
    <name type="scientific">marine sediment metagenome</name>
    <dbReference type="NCBI Taxonomy" id="412755"/>
    <lineage>
        <taxon>unclassified sequences</taxon>
        <taxon>metagenomes</taxon>
        <taxon>ecological metagenomes</taxon>
    </lineage>
</organism>
<dbReference type="InterPro" id="IPR013022">
    <property type="entry name" value="Xyl_isomerase-like_TIM-brl"/>
</dbReference>
<dbReference type="Pfam" id="PF01261">
    <property type="entry name" value="AP_endonuc_2"/>
    <property type="match status" value="1"/>
</dbReference>
<gene>
    <name evidence="2" type="ORF">S01H4_21621</name>
</gene>
<evidence type="ECO:0000259" key="1">
    <source>
        <dbReference type="Pfam" id="PF01261"/>
    </source>
</evidence>
<dbReference type="AlphaFoldDB" id="X1AH29"/>
<feature type="domain" description="Xylose isomerase-like TIM barrel" evidence="1">
    <location>
        <begin position="51"/>
        <end position="263"/>
    </location>
</feature>
<protein>
    <recommendedName>
        <fullName evidence="1">Xylose isomerase-like TIM barrel domain-containing protein</fullName>
    </recommendedName>
</protein>
<name>X1AH29_9ZZZZ</name>
<accession>X1AH29</accession>